<accession>A0A5N6PS56</accession>
<organism evidence="2 3">
    <name type="scientific">Mikania micrantha</name>
    <name type="common">bitter vine</name>
    <dbReference type="NCBI Taxonomy" id="192012"/>
    <lineage>
        <taxon>Eukaryota</taxon>
        <taxon>Viridiplantae</taxon>
        <taxon>Streptophyta</taxon>
        <taxon>Embryophyta</taxon>
        <taxon>Tracheophyta</taxon>
        <taxon>Spermatophyta</taxon>
        <taxon>Magnoliopsida</taxon>
        <taxon>eudicotyledons</taxon>
        <taxon>Gunneridae</taxon>
        <taxon>Pentapetalae</taxon>
        <taxon>asterids</taxon>
        <taxon>campanulids</taxon>
        <taxon>Asterales</taxon>
        <taxon>Asteraceae</taxon>
        <taxon>Asteroideae</taxon>
        <taxon>Heliantheae alliance</taxon>
        <taxon>Eupatorieae</taxon>
        <taxon>Mikania</taxon>
    </lineage>
</organism>
<dbReference type="OrthoDB" id="1745136at2759"/>
<evidence type="ECO:0000313" key="3">
    <source>
        <dbReference type="Proteomes" id="UP000326396"/>
    </source>
</evidence>
<keyword evidence="3" id="KW-1185">Reference proteome</keyword>
<feature type="region of interest" description="Disordered" evidence="1">
    <location>
        <begin position="65"/>
        <end position="84"/>
    </location>
</feature>
<comment type="caution">
    <text evidence="2">The sequence shown here is derived from an EMBL/GenBank/DDBJ whole genome shotgun (WGS) entry which is preliminary data.</text>
</comment>
<reference evidence="2 3" key="1">
    <citation type="submission" date="2019-05" db="EMBL/GenBank/DDBJ databases">
        <title>Mikania micrantha, genome provides insights into the molecular mechanism of rapid growth.</title>
        <authorList>
            <person name="Liu B."/>
        </authorList>
    </citation>
    <scope>NUCLEOTIDE SEQUENCE [LARGE SCALE GENOMIC DNA]</scope>
    <source>
        <strain evidence="2">NLD-2019</strain>
        <tissue evidence="2">Leaf</tissue>
    </source>
</reference>
<gene>
    <name evidence="2" type="ORF">E3N88_07659</name>
</gene>
<dbReference type="PANTHER" id="PTHR34222">
    <property type="entry name" value="GAG_PRE-INTEGRS DOMAIN-CONTAINING PROTEIN"/>
    <property type="match status" value="1"/>
</dbReference>
<dbReference type="AlphaFoldDB" id="A0A5N6PS56"/>
<sequence length="489" mass="54587">MLDTETTVSQIPDELMMQIAALLRNGLGTQQTTTNSENLSLGINLGGDNYALWATLMKKAIGRRGRSSHITGDPVPPSKTDTGCSRWEQDDQCVFTWIIQNLESNLVNNVSQYPTAQALWDGLGTTYGFGTDSLQVFDLHKRANSLRQGSDTLEDLWNKLQSIWMSIDRRDPNPMKDPEDIQIYNKKTQEQRLYQLLTALDDKMEPVKRDILKKDPLPTVEMAYATIRREAARMNILRSGPSDNESTEIGMGLAAKDWSQRTKPPTRAKEDKSKLFCTHCKMKKHTKDQCFRLVGYPEWWGDGQKQKNSRADGKGTPAAGGGVAPIEKGSSGGFGGLAATTDDNSIGKGFENYISSPPTLNSKIFPPNLSLFAEFYQKGYGNKESKACHVQPISQPKTSKNWIFDCGATDTMSYDPKDFCNISTLSKSRIETASGEMVQDIRTKEIVGRGTEQGGLYYVDEVVHKGHAMLAHGTTERQLWLWHRRLGEV</sequence>
<proteinExistence type="predicted"/>
<protein>
    <recommendedName>
        <fullName evidence="4">Retrotransposon Copia-like N-terminal domain-containing protein</fullName>
    </recommendedName>
</protein>
<feature type="region of interest" description="Disordered" evidence="1">
    <location>
        <begin position="302"/>
        <end position="327"/>
    </location>
</feature>
<dbReference type="PANTHER" id="PTHR34222:SF43">
    <property type="entry name" value="RETROTRANSPOSON GAG DOMAIN-CONTAINING PROTEIN"/>
    <property type="match status" value="1"/>
</dbReference>
<dbReference type="Proteomes" id="UP000326396">
    <property type="component" value="Linkage Group LG11"/>
</dbReference>
<evidence type="ECO:0008006" key="4">
    <source>
        <dbReference type="Google" id="ProtNLM"/>
    </source>
</evidence>
<evidence type="ECO:0000256" key="1">
    <source>
        <dbReference type="SAM" id="MobiDB-lite"/>
    </source>
</evidence>
<name>A0A5N6PS56_9ASTR</name>
<evidence type="ECO:0000313" key="2">
    <source>
        <dbReference type="EMBL" id="KAD6796763.1"/>
    </source>
</evidence>
<dbReference type="EMBL" id="SZYD01000003">
    <property type="protein sequence ID" value="KAD6796763.1"/>
    <property type="molecule type" value="Genomic_DNA"/>
</dbReference>